<evidence type="ECO:0000313" key="1">
    <source>
        <dbReference type="Proteomes" id="UP000887578"/>
    </source>
</evidence>
<sequence>MIELIVFNENHELHYLGSCKVIINRIKQLLIVTSENPLKEISASFKWRFHREKNILFVFGEDSCEDFALVFHKQIRCRNVYNLIYKNAVRDIVELEELDKRFLNPFLNKVEGSQSSKLEEIMGKWIKRYKKDHRLEGSCTFIKLASALNRDKLEVIERNDDSRKRQHSAIDIIQLEDDDDTVEVTKVVKNVPKKNVQVPIKKPKLFFTPEYKRILDERSFKLVTLRKTQKEFRRCLVVFLTPTEKSLCFEYSWNPKQKLFFCSGCRVKQKNNTGFMDNLKTIKLEDKMHDCYPILYEPEKYMDIQIIQKPNFEIIENCDENDSKYIIVFSSDNQSQCHEFKWKKGPRRFECLGCENVIAKIFATDKEHVEIYNFSEHSCKTTTYDPEKYFQFNQFVTLPNFEIRKEIVEGIEKNLLVIFDEENRDICFYYTQHSGTKVFKNSDGEDYVIVSSAEHICNKKTYEKERKEIIIYPPNFIFDNSPKFHLPKLFIFDSNDPSLCYTFSPVKHGDKNKYYCISCDWHKRKTTKKPVKLQNGMEIKGVVMAYLCKNDETGEEYVEMYNDRKHLYGKEYFKIKETQHQCKPINISLLNRAGITILKKSGLNLKEDKKEYDESKIIRDFELRNVGTSNQKLVIFFNKEKGLCYQFNYSKYRKEYRCLNCTRKDLVVKARMHHSDETGEDYVTMGLRSHECEPIKYKDVEDDEITKNYLVINSEIDDLPKKLIVFTSASKEYCYIYTKNGVNFQCAACFKSNKRNSAKICSTETGEEYVKLLFKTEHICTPTKFDPAEYESKIIRESEFMIFDGARGQANTRMVIFDPKKENFVYEFKKKSKKSYLCIECSKKDQTTIAKIREKESGGKFIIVEAEHCCESFEYDCEKYIPKKIFYLNFVILPSKIKGVKRLIIFDEKEKYCGYEFYFQKYCNTFLCNGCESTKVRAKLDVDSNGRQFLEVGTRKHSCSIRNFFNEGQIYQSSEYKYIIGGRIKAIVVKHKTHPSLFYKLIYDEKEEAFCCSKCNGEKSITAGVPYKQRNGEEILILNKSHICTPLSQHSIVSQHSIL</sequence>
<keyword evidence="1" id="KW-1185">Reference proteome</keyword>
<dbReference type="WBParaSite" id="PDA_v2.g31258.t1">
    <property type="protein sequence ID" value="PDA_v2.g31258.t1"/>
    <property type="gene ID" value="PDA_v2.g31258"/>
</dbReference>
<proteinExistence type="predicted"/>
<evidence type="ECO:0000313" key="2">
    <source>
        <dbReference type="WBParaSite" id="PDA_v2.g31258.t1"/>
    </source>
</evidence>
<name>A0A914QUN6_9BILA</name>
<reference evidence="2" key="1">
    <citation type="submission" date="2022-11" db="UniProtKB">
        <authorList>
            <consortium name="WormBaseParasite"/>
        </authorList>
    </citation>
    <scope>IDENTIFICATION</scope>
</reference>
<protein>
    <submittedName>
        <fullName evidence="2">Uncharacterized protein</fullName>
    </submittedName>
</protein>
<dbReference type="AlphaFoldDB" id="A0A914QUN6"/>
<organism evidence="1 2">
    <name type="scientific">Panagrolaimus davidi</name>
    <dbReference type="NCBI Taxonomy" id="227884"/>
    <lineage>
        <taxon>Eukaryota</taxon>
        <taxon>Metazoa</taxon>
        <taxon>Ecdysozoa</taxon>
        <taxon>Nematoda</taxon>
        <taxon>Chromadorea</taxon>
        <taxon>Rhabditida</taxon>
        <taxon>Tylenchina</taxon>
        <taxon>Panagrolaimomorpha</taxon>
        <taxon>Panagrolaimoidea</taxon>
        <taxon>Panagrolaimidae</taxon>
        <taxon>Panagrolaimus</taxon>
    </lineage>
</organism>
<accession>A0A914QUN6</accession>
<dbReference type="Proteomes" id="UP000887578">
    <property type="component" value="Unplaced"/>
</dbReference>